<feature type="non-terminal residue" evidence="1">
    <location>
        <position position="63"/>
    </location>
</feature>
<dbReference type="AlphaFoldDB" id="A0A383CA60"/>
<evidence type="ECO:0000313" key="1">
    <source>
        <dbReference type="EMBL" id="SVE28488.1"/>
    </source>
</evidence>
<gene>
    <name evidence="1" type="ORF">METZ01_LOCUS481342</name>
</gene>
<proteinExistence type="predicted"/>
<accession>A0A383CA60</accession>
<reference evidence="1" key="1">
    <citation type="submission" date="2018-05" db="EMBL/GenBank/DDBJ databases">
        <authorList>
            <person name="Lanie J.A."/>
            <person name="Ng W.-L."/>
            <person name="Kazmierczak K.M."/>
            <person name="Andrzejewski T.M."/>
            <person name="Davidsen T.M."/>
            <person name="Wayne K.J."/>
            <person name="Tettelin H."/>
            <person name="Glass J.I."/>
            <person name="Rusch D."/>
            <person name="Podicherti R."/>
            <person name="Tsui H.-C.T."/>
            <person name="Winkler M.E."/>
        </authorList>
    </citation>
    <scope>NUCLEOTIDE SEQUENCE</scope>
</reference>
<organism evidence="1">
    <name type="scientific">marine metagenome</name>
    <dbReference type="NCBI Taxonomy" id="408172"/>
    <lineage>
        <taxon>unclassified sequences</taxon>
        <taxon>metagenomes</taxon>
        <taxon>ecological metagenomes</taxon>
    </lineage>
</organism>
<protein>
    <submittedName>
        <fullName evidence="1">Uncharacterized protein</fullName>
    </submittedName>
</protein>
<sequence length="63" mass="7355">MNWRSKTEKKFEVFSDWLYDNSTKTILIVLLFVGALGTQLPTLKIDTSTEGFLHKSDPMRIEY</sequence>
<dbReference type="EMBL" id="UINC01206729">
    <property type="protein sequence ID" value="SVE28488.1"/>
    <property type="molecule type" value="Genomic_DNA"/>
</dbReference>
<name>A0A383CA60_9ZZZZ</name>